<dbReference type="KEGG" id="vg:5130390"/>
<dbReference type="Proteomes" id="UP000503318">
    <property type="component" value="Segment"/>
</dbReference>
<evidence type="ECO:0000313" key="1">
    <source>
        <dbReference type="EMBL" id="QIW89071.1"/>
    </source>
</evidence>
<dbReference type="RefSeq" id="YP_238712.1">
    <property type="nucleotide sequence ID" value="NC_007021.1"/>
</dbReference>
<evidence type="ECO:0000313" key="2">
    <source>
        <dbReference type="Proteomes" id="UP000503318"/>
    </source>
</evidence>
<reference evidence="1 2" key="1">
    <citation type="submission" date="2020-03" db="EMBL/GenBank/DDBJ databases">
        <title>Variable regions in the genome of staphylococcal bacteriophage Twort.</title>
        <authorList>
            <person name="Glowacka-Rutkowska A."/>
            <person name="Gawor J."/>
            <person name="Lobocka M."/>
        </authorList>
    </citation>
    <scope>NUCLEOTIDE SEQUENCE [LARGE SCALE GENOMIC DNA]</scope>
</reference>
<dbReference type="OrthoDB" id="9349at10239"/>
<organism evidence="1 2">
    <name type="scientific">Staphylococcus phage Twort (strain DSM 17442 / HER 48)</name>
    <name type="common">Bacteriophage Twort</name>
    <dbReference type="NCBI Taxonomy" id="2908167"/>
    <lineage>
        <taxon>Viruses</taxon>
        <taxon>Duplodnaviria</taxon>
        <taxon>Heunggongvirae</taxon>
        <taxon>Uroviricota</taxon>
        <taxon>Caudoviricetes</taxon>
        <taxon>Herelleviridae</taxon>
        <taxon>Twortvirinae</taxon>
        <taxon>Twortvirus</taxon>
        <taxon>Twortvirus twort</taxon>
    </lineage>
</organism>
<proteinExistence type="predicted"/>
<name>A0A6H0X568_BPTWO</name>
<accession>A0A6H0X568</accession>
<gene>
    <name evidence="1" type="ORF">TwortDSMZ_066</name>
</gene>
<sequence>MSKYLTPSDLEELLELIDTFELQDIYKVIGEDNFFDILSIINKLDDIDDRIVMFGALDKLLNTNKNGLVEFDEVFLTRKKTTRDEKSELLDLMLSEKTKDCLYNFIESNPHLDDLDNVKIAFNLVNLANLFDLSSGNSMKSVYKEDEEIIEYLQEVDIDIEEFIEELEDTEYSILETLETPLDVIKFILG</sequence>
<dbReference type="EMBL" id="MT151386">
    <property type="protein sequence ID" value="QIW89071.1"/>
    <property type="molecule type" value="Genomic_DNA"/>
</dbReference>
<organismHost>
    <name type="scientific">Twortvirus twort</name>
    <dbReference type="NCBI Taxonomy" id="55510"/>
</organismHost>
<protein>
    <submittedName>
        <fullName evidence="1">Uncharacterized protein</fullName>
    </submittedName>
</protein>